<evidence type="ECO:0000256" key="6">
    <source>
        <dbReference type="SAM" id="Phobius"/>
    </source>
</evidence>
<comment type="subcellular location">
    <subcellularLocation>
        <location evidence="1">Cell membrane</location>
        <topology evidence="1">Multi-pass membrane protein</topology>
    </subcellularLocation>
</comment>
<protein>
    <submittedName>
        <fullName evidence="7">Nucleoside ABC transporter, permease protein 1</fullName>
    </submittedName>
</protein>
<dbReference type="AlphaFoldDB" id="A0A291Q403"/>
<evidence type="ECO:0000256" key="1">
    <source>
        <dbReference type="ARBA" id="ARBA00004651"/>
    </source>
</evidence>
<feature type="transmembrane region" description="Helical" evidence="6">
    <location>
        <begin position="189"/>
        <end position="212"/>
    </location>
</feature>
<evidence type="ECO:0000313" key="7">
    <source>
        <dbReference type="EMBL" id="ATL26490.1"/>
    </source>
</evidence>
<dbReference type="Proteomes" id="UP000221011">
    <property type="component" value="Chromosome"/>
</dbReference>
<gene>
    <name evidence="7" type="ORF">KY5_1472</name>
</gene>
<name>A0A291Q403_9ACTN</name>
<keyword evidence="5 6" id="KW-0472">Membrane</keyword>
<keyword evidence="3 6" id="KW-0812">Transmembrane</keyword>
<dbReference type="RefSeq" id="WP_098241460.1">
    <property type="nucleotide sequence ID" value="NZ_CP022685.1"/>
</dbReference>
<feature type="transmembrane region" description="Helical" evidence="6">
    <location>
        <begin position="60"/>
        <end position="79"/>
    </location>
</feature>
<proteinExistence type="predicted"/>
<feature type="transmembrane region" description="Helical" evidence="6">
    <location>
        <begin position="21"/>
        <end position="40"/>
    </location>
</feature>
<dbReference type="InterPro" id="IPR001851">
    <property type="entry name" value="ABC_transp_permease"/>
</dbReference>
<feature type="transmembrane region" description="Helical" evidence="6">
    <location>
        <begin position="246"/>
        <end position="267"/>
    </location>
</feature>
<dbReference type="KEGG" id="sfk:KY5_1472"/>
<dbReference type="EMBL" id="CP022685">
    <property type="protein sequence ID" value="ATL26490.1"/>
    <property type="molecule type" value="Genomic_DNA"/>
</dbReference>
<feature type="transmembrane region" description="Helical" evidence="6">
    <location>
        <begin position="114"/>
        <end position="136"/>
    </location>
</feature>
<evidence type="ECO:0000256" key="5">
    <source>
        <dbReference type="ARBA" id="ARBA00023136"/>
    </source>
</evidence>
<evidence type="ECO:0000256" key="3">
    <source>
        <dbReference type="ARBA" id="ARBA00022692"/>
    </source>
</evidence>
<evidence type="ECO:0000256" key="4">
    <source>
        <dbReference type="ARBA" id="ARBA00022989"/>
    </source>
</evidence>
<sequence>MAVDSATGARSVAGRALRSPALHSVVAAVLVGALFLVGTGADPIGAYGSVLSGALGPDGIGSTLTTGTSIIGLAVALAIPMRAGLLNLGGDGQLVLGGIAAAATGLYVPLPAPLAVLAALLAGMLAGAAYAALAAVCQNQFGVPLLVSSLLLGYPAMSFASYLARFPLKEEGSSLPQTRRLPEGVELPAFGSSTVTVGLVLVVLAAAAFLFADARTATGYEIRMTGLNPRFAAYAGIEGPRLTLRLMGLSGAVAGLVGAIGVLSFPYRFIDGSLTAAGHTWTGLTAALLASAAPLGTALAALFFAALDVGGLAMERATAVPRELTQVLQAVVIVFLAARLQLTWRRARKPGPAADEPVRTEGDL</sequence>
<dbReference type="Pfam" id="PF02653">
    <property type="entry name" value="BPD_transp_2"/>
    <property type="match status" value="1"/>
</dbReference>
<dbReference type="PANTHER" id="PTHR47089:SF1">
    <property type="entry name" value="GUANOSINE ABC TRANSPORTER PERMEASE PROTEIN NUPP"/>
    <property type="match status" value="1"/>
</dbReference>
<organism evidence="7 8">
    <name type="scientific">Streptomyces formicae</name>
    <dbReference type="NCBI Taxonomy" id="1616117"/>
    <lineage>
        <taxon>Bacteria</taxon>
        <taxon>Bacillati</taxon>
        <taxon>Actinomycetota</taxon>
        <taxon>Actinomycetes</taxon>
        <taxon>Kitasatosporales</taxon>
        <taxon>Streptomycetaceae</taxon>
        <taxon>Streptomyces</taxon>
    </lineage>
</organism>
<feature type="transmembrane region" description="Helical" evidence="6">
    <location>
        <begin position="287"/>
        <end position="312"/>
    </location>
</feature>
<dbReference type="GO" id="GO:0005886">
    <property type="term" value="C:plasma membrane"/>
    <property type="evidence" value="ECO:0007669"/>
    <property type="project" value="UniProtKB-SubCell"/>
</dbReference>
<evidence type="ECO:0000256" key="2">
    <source>
        <dbReference type="ARBA" id="ARBA00022475"/>
    </source>
</evidence>
<dbReference type="GO" id="GO:0022857">
    <property type="term" value="F:transmembrane transporter activity"/>
    <property type="evidence" value="ECO:0007669"/>
    <property type="project" value="InterPro"/>
</dbReference>
<reference evidence="7 8" key="1">
    <citation type="submission" date="2017-08" db="EMBL/GenBank/DDBJ databases">
        <title>Complete Genome Sequence of Streptomyces formicae KY5, the formicamycin producer.</title>
        <authorList>
            <person name="Holmes N.A."/>
            <person name="Devine R."/>
            <person name="Qin Z."/>
            <person name="Seipke R.F."/>
            <person name="Wilkinson B."/>
            <person name="Hutchings M.I."/>
        </authorList>
    </citation>
    <scope>NUCLEOTIDE SEQUENCE [LARGE SCALE GENOMIC DNA]</scope>
    <source>
        <strain evidence="7 8">KY5</strain>
    </source>
</reference>
<keyword evidence="2" id="KW-1003">Cell membrane</keyword>
<feature type="transmembrane region" description="Helical" evidence="6">
    <location>
        <begin position="143"/>
        <end position="164"/>
    </location>
</feature>
<keyword evidence="8" id="KW-1185">Reference proteome</keyword>
<feature type="transmembrane region" description="Helical" evidence="6">
    <location>
        <begin position="91"/>
        <end position="108"/>
    </location>
</feature>
<accession>A0A291Q403</accession>
<keyword evidence="4 6" id="KW-1133">Transmembrane helix</keyword>
<evidence type="ECO:0000313" key="8">
    <source>
        <dbReference type="Proteomes" id="UP000221011"/>
    </source>
</evidence>
<dbReference type="PANTHER" id="PTHR47089">
    <property type="entry name" value="ABC TRANSPORTER, PERMEASE PROTEIN"/>
    <property type="match status" value="1"/>
</dbReference>